<dbReference type="InterPro" id="IPR002403">
    <property type="entry name" value="Cyt_P450_E_grp-IV"/>
</dbReference>
<dbReference type="Pfam" id="PF00067">
    <property type="entry name" value="p450"/>
    <property type="match status" value="1"/>
</dbReference>
<feature type="binding site" description="axial binding residue" evidence="6">
    <location>
        <position position="1098"/>
    </location>
    <ligand>
        <name>heme</name>
        <dbReference type="ChEBI" id="CHEBI:30413"/>
    </ligand>
    <ligandPart>
        <name>Fe</name>
        <dbReference type="ChEBI" id="CHEBI:18248"/>
    </ligandPart>
</feature>
<dbReference type="PANTHER" id="PTHR24304:SF4">
    <property type="entry name" value="CYTOCHROME P450"/>
    <property type="match status" value="1"/>
</dbReference>
<evidence type="ECO:0000313" key="8">
    <source>
        <dbReference type="EMBL" id="EEN53185.1"/>
    </source>
</evidence>
<feature type="region of interest" description="Disordered" evidence="7">
    <location>
        <begin position="310"/>
        <end position="369"/>
    </location>
</feature>
<keyword evidence="5" id="KW-0753">Steroid metabolism</keyword>
<dbReference type="InterPro" id="IPR036396">
    <property type="entry name" value="Cyt_P450_sf"/>
</dbReference>
<protein>
    <recommendedName>
        <fullName evidence="9">Cholesterol 7-alpha-monooxygenase-like</fullName>
    </recommendedName>
</protein>
<dbReference type="GO" id="GO:0020037">
    <property type="term" value="F:heme binding"/>
    <property type="evidence" value="ECO:0007669"/>
    <property type="project" value="InterPro"/>
</dbReference>
<dbReference type="PANTHER" id="PTHR24304">
    <property type="entry name" value="CYTOCHROME P450 FAMILY 7"/>
    <property type="match status" value="1"/>
</dbReference>
<dbReference type="GO" id="GO:0004497">
    <property type="term" value="F:monooxygenase activity"/>
    <property type="evidence" value="ECO:0007669"/>
    <property type="project" value="InterPro"/>
</dbReference>
<feature type="compositionally biased region" description="Basic and acidic residues" evidence="7">
    <location>
        <begin position="334"/>
        <end position="353"/>
    </location>
</feature>
<keyword evidence="2 6" id="KW-0349">Heme</keyword>
<feature type="compositionally biased region" description="Basic and acidic residues" evidence="7">
    <location>
        <begin position="520"/>
        <end position="538"/>
    </location>
</feature>
<feature type="compositionally biased region" description="Polar residues" evidence="7">
    <location>
        <begin position="463"/>
        <end position="474"/>
    </location>
</feature>
<evidence type="ECO:0008006" key="9">
    <source>
        <dbReference type="Google" id="ProtNLM"/>
    </source>
</evidence>
<dbReference type="eggNOG" id="KOG0684">
    <property type="taxonomic scope" value="Eukaryota"/>
</dbReference>
<feature type="compositionally biased region" description="Basic and acidic residues" evidence="7">
    <location>
        <begin position="552"/>
        <end position="571"/>
    </location>
</feature>
<proteinExistence type="inferred from homology"/>
<dbReference type="PRINTS" id="PR00465">
    <property type="entry name" value="EP450IV"/>
</dbReference>
<dbReference type="STRING" id="7739.C3Z2D4"/>
<feature type="region of interest" description="Disordered" evidence="7">
    <location>
        <begin position="219"/>
        <end position="238"/>
    </location>
</feature>
<dbReference type="EMBL" id="GG666574">
    <property type="protein sequence ID" value="EEN53185.1"/>
    <property type="molecule type" value="Genomic_DNA"/>
</dbReference>
<feature type="compositionally biased region" description="Basic residues" evidence="7">
    <location>
        <begin position="397"/>
        <end position="406"/>
    </location>
</feature>
<dbReference type="InParanoid" id="C3Z2D4"/>
<comment type="similarity">
    <text evidence="1">Belongs to the cytochrome P450 family.</text>
</comment>
<evidence type="ECO:0000256" key="2">
    <source>
        <dbReference type="ARBA" id="ARBA00022617"/>
    </source>
</evidence>
<keyword evidence="4 6" id="KW-0408">Iron</keyword>
<sequence>MPCSSCLAVMIKVMIPTTSTDHGWNLYPPVSLCRQGGVTPPTGWVVTPESYAILCPSWQQVFCEQYQCLSAATLLPAGLLEAPPLFSYYSGARGVVHGGQGPVGHAPPPDSEMFSENVEYSGAITEQELWFEIYCLFQWNKTVFLFRVRGSSSSFEVTQTNSPDSVRQALITAGLSSTRLRRAGGTCSTRDDYTYIMWKFLITLTSCFCMKRSNKVSPVEDGDVKEETAPGEEEMNRGTTECPVVTAQPPMSQPRSSKSSADVLAELRQDGLLPLNTRGESVAFQVPASEPDAPPRRPVKLAKLEETLQERRERVKKEPAGSRTKLRQQLSDAANRRDEMLQNRSRKLAESSRRAKAKARAAKKERKSTAFVISSVSDTDAIVPRDSEKAQALEKRLSKRRKRVAKRITAEDMKKQQELAAERRRRSNKVSPVEDGDVEKEPAPGEEEMVRGTTECPVVTAQPPMSQPRSSKSSADVLAELRQDGLLPLNTRGESVAFQVPLVKPASEPDAPPRRPVKLAKLEETLQERRERVKKEPAGSRSKLRQQLSDAANRRDEMLQNRSRKLAESSRRARAKARAAKKEGKSTAFVISSVSDTDAIVPRDSEKAQALEKRLSKRRKRVAKRITAEDMKKQQELAAERRRCHIDRLAYLSTYSKMVTELLGVCLAVVLVFVLLQVTTRRRRPGEPPLEPGPLPYLGVALEFSRNPLGFITSRWKKYGDVFTVRLAGHYTTFVLDPHSFTHAIRNSKVLDFRVFSSKIAHRAFGMPIVYGTHRDWVRADSDALYPKELQGQGLEKVTEVMMNNLQSAMLAATDVKDKWNKGELWSFVYRIMFSASYKTLFGRHKEDEEETARLLHAMEEFQKYDKRFPEIISNVPWWLMGQTKKRYEYLKSMVSPTELSQRGVSDFIRMRQEIYADGNLSPDEMTGFNFATMWASLSNTVPAAFWTLFYLLKDPVAMDAVREEVNQILKETGQSLETVKEAGEMLHVTREQLNDMKCLGSAINEALRMCSASIIIRVATEDAELALESGSTFRIRKGDRVALYPGFLHMDPEVFDDPETFKYDRFLENGMEKTTFYKNGRKLRHYLLPFGHGASMCPGRFFALNEIKQFVTIVVCYFNMELMEKQTPPKDQSRAGLGTLAPLKECLFRYSLK</sequence>
<dbReference type="SUPFAM" id="SSF48264">
    <property type="entry name" value="Cytochrome P450"/>
    <property type="match status" value="1"/>
</dbReference>
<reference evidence="8" key="1">
    <citation type="journal article" date="2008" name="Nature">
        <title>The amphioxus genome and the evolution of the chordate karyotype.</title>
        <authorList>
            <consortium name="US DOE Joint Genome Institute (JGI-PGF)"/>
            <person name="Putnam N.H."/>
            <person name="Butts T."/>
            <person name="Ferrier D.E.K."/>
            <person name="Furlong R.F."/>
            <person name="Hellsten U."/>
            <person name="Kawashima T."/>
            <person name="Robinson-Rechavi M."/>
            <person name="Shoguchi E."/>
            <person name="Terry A."/>
            <person name="Yu J.-K."/>
            <person name="Benito-Gutierrez E.L."/>
            <person name="Dubchak I."/>
            <person name="Garcia-Fernandez J."/>
            <person name="Gibson-Brown J.J."/>
            <person name="Grigoriev I.V."/>
            <person name="Horton A.C."/>
            <person name="de Jong P.J."/>
            <person name="Jurka J."/>
            <person name="Kapitonov V.V."/>
            <person name="Kohara Y."/>
            <person name="Kuroki Y."/>
            <person name="Lindquist E."/>
            <person name="Lucas S."/>
            <person name="Osoegawa K."/>
            <person name="Pennacchio L.A."/>
            <person name="Salamov A.A."/>
            <person name="Satou Y."/>
            <person name="Sauka-Spengler T."/>
            <person name="Schmutz J."/>
            <person name="Shin-I T."/>
            <person name="Toyoda A."/>
            <person name="Bronner-Fraser M."/>
            <person name="Fujiyama A."/>
            <person name="Holland L.Z."/>
            <person name="Holland P.W.H."/>
            <person name="Satoh N."/>
            <person name="Rokhsar D.S."/>
        </authorList>
    </citation>
    <scope>NUCLEOTIDE SEQUENCE [LARGE SCALE GENOMIC DNA]</scope>
    <source>
        <strain evidence="8">S238N-H82</strain>
        <tissue evidence="8">Testes</tissue>
    </source>
</reference>
<keyword evidence="3 6" id="KW-0479">Metal-binding</keyword>
<evidence type="ECO:0000256" key="3">
    <source>
        <dbReference type="ARBA" id="ARBA00022723"/>
    </source>
</evidence>
<feature type="compositionally biased region" description="Basic and acidic residues" evidence="7">
    <location>
        <begin position="408"/>
        <end position="422"/>
    </location>
</feature>
<feature type="compositionally biased region" description="Basic and acidic residues" evidence="7">
    <location>
        <begin position="310"/>
        <end position="320"/>
    </location>
</feature>
<dbReference type="GO" id="GO:0005506">
    <property type="term" value="F:iron ion binding"/>
    <property type="evidence" value="ECO:0007669"/>
    <property type="project" value="InterPro"/>
</dbReference>
<comment type="cofactor">
    <cofactor evidence="6">
        <name>heme</name>
        <dbReference type="ChEBI" id="CHEBI:30413"/>
    </cofactor>
</comment>
<name>C3Z2D4_BRAFL</name>
<dbReference type="InterPro" id="IPR050529">
    <property type="entry name" value="CYP450_sterol_14alpha_dmase"/>
</dbReference>
<dbReference type="AlphaFoldDB" id="C3Z2D4"/>
<evidence type="ECO:0000256" key="7">
    <source>
        <dbReference type="SAM" id="MobiDB-lite"/>
    </source>
</evidence>
<evidence type="ECO:0000256" key="1">
    <source>
        <dbReference type="ARBA" id="ARBA00010617"/>
    </source>
</evidence>
<evidence type="ECO:0000256" key="4">
    <source>
        <dbReference type="ARBA" id="ARBA00023004"/>
    </source>
</evidence>
<feature type="region of interest" description="Disordered" evidence="7">
    <location>
        <begin position="500"/>
        <end position="572"/>
    </location>
</feature>
<evidence type="ECO:0000256" key="6">
    <source>
        <dbReference type="PIRSR" id="PIRSR602403-1"/>
    </source>
</evidence>
<dbReference type="InterPro" id="IPR001128">
    <property type="entry name" value="Cyt_P450"/>
</dbReference>
<gene>
    <name evidence="8" type="ORF">BRAFLDRAFT_66301</name>
</gene>
<feature type="compositionally biased region" description="Acidic residues" evidence="7">
    <location>
        <begin position="220"/>
        <end position="233"/>
    </location>
</feature>
<evidence type="ECO:0000256" key="5">
    <source>
        <dbReference type="ARBA" id="ARBA00023221"/>
    </source>
</evidence>
<feature type="compositionally biased region" description="Basic residues" evidence="7">
    <location>
        <begin position="354"/>
        <end position="366"/>
    </location>
</feature>
<dbReference type="Gene3D" id="1.10.630.10">
    <property type="entry name" value="Cytochrome P450"/>
    <property type="match status" value="1"/>
</dbReference>
<keyword evidence="5" id="KW-0443">Lipid metabolism</keyword>
<accession>C3Z2D4</accession>
<dbReference type="GO" id="GO:0016705">
    <property type="term" value="F:oxidoreductase activity, acting on paired donors, with incorporation or reduction of molecular oxygen"/>
    <property type="evidence" value="ECO:0007669"/>
    <property type="project" value="InterPro"/>
</dbReference>
<feature type="region of interest" description="Disordered" evidence="7">
    <location>
        <begin position="385"/>
        <end position="479"/>
    </location>
</feature>
<organism>
    <name type="scientific">Branchiostoma floridae</name>
    <name type="common">Florida lancelet</name>
    <name type="synonym">Amphioxus</name>
    <dbReference type="NCBI Taxonomy" id="7739"/>
    <lineage>
        <taxon>Eukaryota</taxon>
        <taxon>Metazoa</taxon>
        <taxon>Chordata</taxon>
        <taxon>Cephalochordata</taxon>
        <taxon>Leptocardii</taxon>
        <taxon>Amphioxiformes</taxon>
        <taxon>Branchiostomatidae</taxon>
        <taxon>Branchiostoma</taxon>
    </lineage>
</organism>
<feature type="compositionally biased region" description="Basic and acidic residues" evidence="7">
    <location>
        <begin position="385"/>
        <end position="396"/>
    </location>
</feature>
<dbReference type="GO" id="GO:0008202">
    <property type="term" value="P:steroid metabolic process"/>
    <property type="evidence" value="ECO:0007669"/>
    <property type="project" value="UniProtKB-KW"/>
</dbReference>